<evidence type="ECO:0000256" key="1">
    <source>
        <dbReference type="PROSITE-ProRule" id="PRU00169"/>
    </source>
</evidence>
<evidence type="ECO:0000259" key="3">
    <source>
        <dbReference type="PROSITE" id="PS50110"/>
    </source>
</evidence>
<dbReference type="PROSITE" id="PS50110">
    <property type="entry name" value="RESPONSE_REGULATORY"/>
    <property type="match status" value="1"/>
</dbReference>
<dbReference type="PANTHER" id="PTHR43228:SF1">
    <property type="entry name" value="TWO-COMPONENT RESPONSE REGULATOR ARR22"/>
    <property type="match status" value="1"/>
</dbReference>
<evidence type="ECO:0000256" key="2">
    <source>
        <dbReference type="PROSITE-ProRule" id="PRU00339"/>
    </source>
</evidence>
<dbReference type="SUPFAM" id="SSF48452">
    <property type="entry name" value="TPR-like"/>
    <property type="match status" value="1"/>
</dbReference>
<dbReference type="SUPFAM" id="SSF52172">
    <property type="entry name" value="CheY-like"/>
    <property type="match status" value="1"/>
</dbReference>
<dbReference type="Gene3D" id="3.40.50.2300">
    <property type="match status" value="1"/>
</dbReference>
<dbReference type="SMART" id="SM00448">
    <property type="entry name" value="REC"/>
    <property type="match status" value="1"/>
</dbReference>
<proteinExistence type="predicted"/>
<dbReference type="InterPro" id="IPR052048">
    <property type="entry name" value="ST_Response_Regulator"/>
</dbReference>
<organism evidence="4 5">
    <name type="scientific">Catenovulum adriaticum</name>
    <dbReference type="NCBI Taxonomy" id="2984846"/>
    <lineage>
        <taxon>Bacteria</taxon>
        <taxon>Pseudomonadati</taxon>
        <taxon>Pseudomonadota</taxon>
        <taxon>Gammaproteobacteria</taxon>
        <taxon>Alteromonadales</taxon>
        <taxon>Alteromonadaceae</taxon>
        <taxon>Catenovulum</taxon>
    </lineage>
</organism>
<protein>
    <submittedName>
        <fullName evidence="4">Response regulator</fullName>
    </submittedName>
</protein>
<feature type="modified residue" description="4-aspartylphosphate" evidence="1">
    <location>
        <position position="61"/>
    </location>
</feature>
<dbReference type="Proteomes" id="UP001163726">
    <property type="component" value="Chromosome"/>
</dbReference>
<name>A0ABY7AHT7_9ALTE</name>
<dbReference type="InterPro" id="IPR011990">
    <property type="entry name" value="TPR-like_helical_dom_sf"/>
</dbReference>
<gene>
    <name evidence="4" type="ORF">OLW01_07665</name>
</gene>
<sequence length="532" mass="60592">MSTINRYIDKTFLIVDDFTEFRSSLKNMLVGLGAKSIDAAANAEQAIGLYKQKRHDILLCDYNLGDESQDGQQLLESLTYREILRKDTIFIMVTAENSMEVVMGAIEFKPDDYLTKPFTKQALKTRLDKVYEKKQALRPLLSLLNKQNHIEAIDACDELIKARCKYMSSCLQIKGDCLLRIGDYSSALQVFTNVIKQRALLWALMGYAKAAIGLGQYQDAIEYLDKIYQLNPHAAIALDLKAETLMNLGEDTKACEIIAQSCILSPKSITRFRHQGDLAIKLNNPLLALQSYKKVIQLSKNSISAHEEDILKLLNTLSTCIYLANGSQINKLKTELQNLLKTYRHSYKDNAQMMIALEIINAIYWHKQQNQEKSHSSLSNMSQNLASISNGGRCFLRDQFAFLQTFYPELIQNSVQIVEFCKAQSITAITPVNVLKSNQLFERGLHTYEQGKTYQALNYLINAYTYSNNNITIALLLMSALTQQIKLDGPKHQYMKLIEMCVRTLKYLEPSDQRFTLFRQNLKSIKTILASE</sequence>
<dbReference type="InterPro" id="IPR019734">
    <property type="entry name" value="TPR_rpt"/>
</dbReference>
<feature type="repeat" description="TPR" evidence="2">
    <location>
        <begin position="201"/>
        <end position="234"/>
    </location>
</feature>
<dbReference type="Pfam" id="PF00072">
    <property type="entry name" value="Response_reg"/>
    <property type="match status" value="1"/>
</dbReference>
<dbReference type="CDD" id="cd17589">
    <property type="entry name" value="REC_TPR"/>
    <property type="match status" value="1"/>
</dbReference>
<dbReference type="Pfam" id="PF13432">
    <property type="entry name" value="TPR_16"/>
    <property type="match status" value="1"/>
</dbReference>
<evidence type="ECO:0000313" key="4">
    <source>
        <dbReference type="EMBL" id="WAJ69074.1"/>
    </source>
</evidence>
<keyword evidence="2" id="KW-0802">TPR repeat</keyword>
<dbReference type="EMBL" id="CP109965">
    <property type="protein sequence ID" value="WAJ69074.1"/>
    <property type="molecule type" value="Genomic_DNA"/>
</dbReference>
<dbReference type="InterPro" id="IPR011006">
    <property type="entry name" value="CheY-like_superfamily"/>
</dbReference>
<accession>A0ABY7AHT7</accession>
<dbReference type="PROSITE" id="PS50005">
    <property type="entry name" value="TPR"/>
    <property type="match status" value="1"/>
</dbReference>
<reference evidence="4" key="1">
    <citation type="submission" date="2022-10" db="EMBL/GenBank/DDBJ databases">
        <title>Catenovulum adriacola sp. nov. isolated in the Harbour of Susak.</title>
        <authorList>
            <person name="Schoch T."/>
            <person name="Reich S.J."/>
            <person name="Stoeferle S."/>
            <person name="Flaiz M."/>
            <person name="Kazda M."/>
            <person name="Riedel C.U."/>
            <person name="Duerre P."/>
        </authorList>
    </citation>
    <scope>NUCLEOTIDE SEQUENCE</scope>
    <source>
        <strain evidence="4">TS8</strain>
    </source>
</reference>
<dbReference type="InterPro" id="IPR001789">
    <property type="entry name" value="Sig_transdc_resp-reg_receiver"/>
</dbReference>
<dbReference type="PANTHER" id="PTHR43228">
    <property type="entry name" value="TWO-COMPONENT RESPONSE REGULATOR"/>
    <property type="match status" value="1"/>
</dbReference>
<keyword evidence="5" id="KW-1185">Reference proteome</keyword>
<dbReference type="SMART" id="SM00028">
    <property type="entry name" value="TPR"/>
    <property type="match status" value="5"/>
</dbReference>
<feature type="domain" description="Response regulatory" evidence="3">
    <location>
        <begin position="11"/>
        <end position="131"/>
    </location>
</feature>
<evidence type="ECO:0000313" key="5">
    <source>
        <dbReference type="Proteomes" id="UP001163726"/>
    </source>
</evidence>
<dbReference type="RefSeq" id="WP_268073231.1">
    <property type="nucleotide sequence ID" value="NZ_CP109965.1"/>
</dbReference>
<keyword evidence="1" id="KW-0597">Phosphoprotein</keyword>
<dbReference type="Gene3D" id="1.25.40.10">
    <property type="entry name" value="Tetratricopeptide repeat domain"/>
    <property type="match status" value="1"/>
</dbReference>